<keyword evidence="9" id="KW-1185">Reference proteome</keyword>
<dbReference type="Proteomes" id="UP000193689">
    <property type="component" value="Unassembled WGS sequence"/>
</dbReference>
<feature type="compositionally biased region" description="Basic residues" evidence="7">
    <location>
        <begin position="228"/>
        <end position="237"/>
    </location>
</feature>
<dbReference type="EMBL" id="MCFJ01000009">
    <property type="protein sequence ID" value="ORY62223.1"/>
    <property type="molecule type" value="Genomic_DNA"/>
</dbReference>
<feature type="compositionally biased region" description="Basic and acidic residues" evidence="7">
    <location>
        <begin position="68"/>
        <end position="85"/>
    </location>
</feature>
<dbReference type="SMART" id="SM01401">
    <property type="entry name" value="Sds3"/>
    <property type="match status" value="1"/>
</dbReference>
<proteinExistence type="predicted"/>
<comment type="caution">
    <text evidence="8">The sequence shown here is derived from an EMBL/GenBank/DDBJ whole genome shotgun (WGS) entry which is preliminary data.</text>
</comment>
<evidence type="ECO:0000313" key="8">
    <source>
        <dbReference type="EMBL" id="ORY62223.1"/>
    </source>
</evidence>
<feature type="region of interest" description="Disordered" evidence="7">
    <location>
        <begin position="1"/>
        <end position="268"/>
    </location>
</feature>
<dbReference type="GeneID" id="63772506"/>
<evidence type="ECO:0000256" key="5">
    <source>
        <dbReference type="ARBA" id="ARBA00023242"/>
    </source>
</evidence>
<evidence type="ECO:0000256" key="4">
    <source>
        <dbReference type="ARBA" id="ARBA00023163"/>
    </source>
</evidence>
<feature type="compositionally biased region" description="Acidic residues" evidence="7">
    <location>
        <begin position="16"/>
        <end position="44"/>
    </location>
</feature>
<evidence type="ECO:0000256" key="7">
    <source>
        <dbReference type="SAM" id="MobiDB-lite"/>
    </source>
</evidence>
<dbReference type="Pfam" id="PF08598">
    <property type="entry name" value="Sds3"/>
    <property type="match status" value="1"/>
</dbReference>
<feature type="compositionally biased region" description="Acidic residues" evidence="7">
    <location>
        <begin position="86"/>
        <end position="100"/>
    </location>
</feature>
<keyword evidence="4" id="KW-0804">Transcription</keyword>
<evidence type="ECO:0000256" key="6">
    <source>
        <dbReference type="SAM" id="Coils"/>
    </source>
</evidence>
<evidence type="ECO:0000256" key="1">
    <source>
        <dbReference type="ARBA" id="ARBA00004123"/>
    </source>
</evidence>
<comment type="subcellular location">
    <subcellularLocation>
        <location evidence="1">Nucleus</location>
    </subcellularLocation>
</comment>
<dbReference type="InterPro" id="IPR013907">
    <property type="entry name" value="Sds3"/>
</dbReference>
<dbReference type="InParanoid" id="A0A1Y2DSG7"/>
<feature type="compositionally biased region" description="Basic and acidic residues" evidence="7">
    <location>
        <begin position="238"/>
        <end position="249"/>
    </location>
</feature>
<feature type="coiled-coil region" evidence="6">
    <location>
        <begin position="271"/>
        <end position="330"/>
    </location>
</feature>
<dbReference type="STRING" id="1141098.A0A1Y2DSG7"/>
<evidence type="ECO:0000313" key="9">
    <source>
        <dbReference type="Proteomes" id="UP000193689"/>
    </source>
</evidence>
<accession>A0A1Y2DSG7</accession>
<dbReference type="AlphaFoldDB" id="A0A1Y2DSG7"/>
<evidence type="ECO:0000256" key="2">
    <source>
        <dbReference type="ARBA" id="ARBA00022491"/>
    </source>
</evidence>
<feature type="compositionally biased region" description="Acidic residues" evidence="7">
    <location>
        <begin position="173"/>
        <end position="186"/>
    </location>
</feature>
<feature type="compositionally biased region" description="Basic and acidic residues" evidence="7">
    <location>
        <begin position="45"/>
        <end position="54"/>
    </location>
</feature>
<dbReference type="PANTHER" id="PTHR21964">
    <property type="entry name" value="BREAST CANCER METASTASIS-SUPPRESSOR 1"/>
    <property type="match status" value="1"/>
</dbReference>
<keyword evidence="6" id="KW-0175">Coiled coil</keyword>
<protein>
    <submittedName>
        <fullName evidence="8">Sds3-like-domain-containing protein</fullName>
    </submittedName>
</protein>
<gene>
    <name evidence="8" type="ORF">BCR38DRAFT_346942</name>
</gene>
<dbReference type="GO" id="GO:0005654">
    <property type="term" value="C:nucleoplasm"/>
    <property type="evidence" value="ECO:0007669"/>
    <property type="project" value="UniProtKB-ARBA"/>
</dbReference>
<keyword evidence="3" id="KW-0805">Transcription regulation</keyword>
<name>A0A1Y2DSG7_9PEZI</name>
<keyword evidence="2" id="KW-0678">Repressor</keyword>
<sequence length="487" mass="55208">MIEPLSDDNGSSPLSEVEDADGEELDQLDLGDRDEADQDNDTEAETERLHDTPHNPRRVVMNQFNEQVFERTPTKLRQEKTTHSGDDDEDDDEPLSEEESIASSPPIRAQDSTVVTDAEKLQSPTLDMLAEAVAQEAENRKRKRSSHPAEQPDIELSPRKRPSPEIPVVQGDGDGDVAMADEEEEASTNTNSGEHSADEGVDATIPPETRGQAEQPDDQEAEVEIRKQTRSGSRKQRGPVDEKTVDGNEHGAAPNHAAIEEDSAPTGDEHMVDVDEEAEAAHRNEEELERKRTAFEQLTSIEERFAAFRTKFYDEKLEQLNQEEAALRSDNPTHPEYLAMMQCIDARRDEKLRIAEKELELNMEALERWAVARRSQVHSQFYQSVRESRERTLAELGQHWYDIQHERRKHANNVPDFGIRYPQSHNQRIRNALAYNKEVSILSGIAKYEGMPAAPNMCGASLQELDDDFEAMTVRRLMKHSCRFEHG</sequence>
<evidence type="ECO:0000256" key="3">
    <source>
        <dbReference type="ARBA" id="ARBA00023015"/>
    </source>
</evidence>
<dbReference type="RefSeq" id="XP_040714059.1">
    <property type="nucleotide sequence ID" value="XM_040856294.1"/>
</dbReference>
<organism evidence="8 9">
    <name type="scientific">Pseudomassariella vexata</name>
    <dbReference type="NCBI Taxonomy" id="1141098"/>
    <lineage>
        <taxon>Eukaryota</taxon>
        <taxon>Fungi</taxon>
        <taxon>Dikarya</taxon>
        <taxon>Ascomycota</taxon>
        <taxon>Pezizomycotina</taxon>
        <taxon>Sordariomycetes</taxon>
        <taxon>Xylariomycetidae</taxon>
        <taxon>Amphisphaeriales</taxon>
        <taxon>Pseudomassariaceae</taxon>
        <taxon>Pseudomassariella</taxon>
    </lineage>
</organism>
<dbReference type="OrthoDB" id="20886at2759"/>
<keyword evidence="5" id="KW-0539">Nucleus</keyword>
<reference evidence="8 9" key="1">
    <citation type="submission" date="2016-07" db="EMBL/GenBank/DDBJ databases">
        <title>Pervasive Adenine N6-methylation of Active Genes in Fungi.</title>
        <authorList>
            <consortium name="DOE Joint Genome Institute"/>
            <person name="Mondo S.J."/>
            <person name="Dannebaum R.O."/>
            <person name="Kuo R.C."/>
            <person name="Labutti K."/>
            <person name="Haridas S."/>
            <person name="Kuo A."/>
            <person name="Salamov A."/>
            <person name="Ahrendt S.R."/>
            <person name="Lipzen A."/>
            <person name="Sullivan W."/>
            <person name="Andreopoulos W.B."/>
            <person name="Clum A."/>
            <person name="Lindquist E."/>
            <person name="Daum C."/>
            <person name="Ramamoorthy G.K."/>
            <person name="Gryganskyi A."/>
            <person name="Culley D."/>
            <person name="Magnuson J.K."/>
            <person name="James T.Y."/>
            <person name="O'Malley M.A."/>
            <person name="Stajich J.E."/>
            <person name="Spatafora J.W."/>
            <person name="Visel A."/>
            <person name="Grigoriev I.V."/>
        </authorList>
    </citation>
    <scope>NUCLEOTIDE SEQUENCE [LARGE SCALE GENOMIC DNA]</scope>
    <source>
        <strain evidence="8 9">CBS 129021</strain>
    </source>
</reference>
<dbReference type="GO" id="GO:0010468">
    <property type="term" value="P:regulation of gene expression"/>
    <property type="evidence" value="ECO:0007669"/>
    <property type="project" value="UniProtKB-ARBA"/>
</dbReference>